<proteinExistence type="predicted"/>
<dbReference type="OrthoDB" id="2575973at2759"/>
<feature type="signal peptide" evidence="2">
    <location>
        <begin position="1"/>
        <end position="24"/>
    </location>
</feature>
<dbReference type="OMA" id="ILIIVKQ"/>
<dbReference type="Proteomes" id="UP000007148">
    <property type="component" value="Unassembled WGS sequence"/>
</dbReference>
<organism evidence="3 4">
    <name type="scientific">Serendipita indica (strain DSM 11827)</name>
    <name type="common">Root endophyte fungus</name>
    <name type="synonym">Piriformospora indica</name>
    <dbReference type="NCBI Taxonomy" id="1109443"/>
    <lineage>
        <taxon>Eukaryota</taxon>
        <taxon>Fungi</taxon>
        <taxon>Dikarya</taxon>
        <taxon>Basidiomycota</taxon>
        <taxon>Agaricomycotina</taxon>
        <taxon>Agaricomycetes</taxon>
        <taxon>Sebacinales</taxon>
        <taxon>Serendipitaceae</taxon>
        <taxon>Serendipita</taxon>
    </lineage>
</organism>
<accession>G4TYP2</accession>
<protein>
    <submittedName>
        <fullName evidence="3">Uncharacterized protein</fullName>
    </submittedName>
</protein>
<feature type="transmembrane region" description="Helical" evidence="1">
    <location>
        <begin position="161"/>
        <end position="181"/>
    </location>
</feature>
<dbReference type="AlphaFoldDB" id="G4TYP2"/>
<keyword evidence="2" id="KW-0732">Signal</keyword>
<comment type="caution">
    <text evidence="3">The sequence shown here is derived from an EMBL/GenBank/DDBJ whole genome shotgun (WGS) entry which is preliminary data.</text>
</comment>
<keyword evidence="1" id="KW-1133">Transmembrane helix</keyword>
<reference evidence="3 4" key="1">
    <citation type="journal article" date="2011" name="PLoS Pathog.">
        <title>Endophytic Life Strategies Decoded by Genome and Transcriptome Analyses of the Mutualistic Root Symbiont Piriformospora indica.</title>
        <authorList>
            <person name="Zuccaro A."/>
            <person name="Lahrmann U."/>
            <person name="Guldener U."/>
            <person name="Langen G."/>
            <person name="Pfiffi S."/>
            <person name="Biedenkopf D."/>
            <person name="Wong P."/>
            <person name="Samans B."/>
            <person name="Grimm C."/>
            <person name="Basiewicz M."/>
            <person name="Murat C."/>
            <person name="Martin F."/>
            <person name="Kogel K.H."/>
        </authorList>
    </citation>
    <scope>NUCLEOTIDE SEQUENCE [LARGE SCALE GENOMIC DNA]</scope>
    <source>
        <strain evidence="3 4">DSM 11827</strain>
    </source>
</reference>
<keyword evidence="4" id="KW-1185">Reference proteome</keyword>
<evidence type="ECO:0000256" key="2">
    <source>
        <dbReference type="SAM" id="SignalP"/>
    </source>
</evidence>
<evidence type="ECO:0000256" key="1">
    <source>
        <dbReference type="SAM" id="Phobius"/>
    </source>
</evidence>
<name>G4TYP2_SERID</name>
<dbReference type="EMBL" id="CAFZ01000753">
    <property type="protein sequence ID" value="CCA76435.1"/>
    <property type="molecule type" value="Genomic_DNA"/>
</dbReference>
<dbReference type="InParanoid" id="G4TYP2"/>
<sequence>MFGTRLFTFFTAALAGSTIVSAMAAGPVVARSPGSGAVEAIAAKRQTSIEDQTLPIIQKLVSDTAPSISSIKALTASGSVTQDEVTPLIQQITASLNTAAASLATVDPTGITVRSLMERQDSPTATALAAFIQDLATALDGLLNFLDTLPLLGGLLSGLDIALNQVLLGLSILLAGVLNLLSRLLSNVSVLLSNLALGLTLGTLGL</sequence>
<gene>
    <name evidence="3" type="ORF">PIIN_10428</name>
</gene>
<dbReference type="HOGENOM" id="CLU_115519_0_0_1"/>
<keyword evidence="1" id="KW-0472">Membrane</keyword>
<feature type="transmembrane region" description="Helical" evidence="1">
    <location>
        <begin position="188"/>
        <end position="205"/>
    </location>
</feature>
<keyword evidence="1" id="KW-0812">Transmembrane</keyword>
<evidence type="ECO:0000313" key="4">
    <source>
        <dbReference type="Proteomes" id="UP000007148"/>
    </source>
</evidence>
<evidence type="ECO:0000313" key="3">
    <source>
        <dbReference type="EMBL" id="CCA76435.1"/>
    </source>
</evidence>
<feature type="chain" id="PRO_5003468945" evidence="2">
    <location>
        <begin position="25"/>
        <end position="206"/>
    </location>
</feature>